<feature type="region of interest" description="Disordered" evidence="1">
    <location>
        <begin position="266"/>
        <end position="286"/>
    </location>
</feature>
<proteinExistence type="predicted"/>
<comment type="caution">
    <text evidence="2">The sequence shown here is derived from an EMBL/GenBank/DDBJ whole genome shotgun (WGS) entry which is preliminary data.</text>
</comment>
<sequence>MRKSRQQAGQRARTAIDPAGAHQTGIHRYVKERLIVCPLESKYVRDRHTRAAAPARRRPPPAAPSARYLVPLPNEQINIKTERPPRRARLASAPYAFASCPHECISATTVLEYSGAAVNGRGRAAGGGSGGFIGMCGASAAALSILPPRGPRAASHLTRLLHTSEDRRRRGGHGRAGSGRHRGTLHRRGRRPPLQLALMIFLIFSRALIDNVRPARRPPRAAPAAREILTSHALRLKARLLTVNCSAVNVRSFCIQKLMTCEINITNRPTRRPPPPGGKVRGPSRRAPPGAIIIKKCRAPAARKDVRSRGCPTPPAPRANVCIMRDPVRAVWDAGAGDSNWTLRRGTGGGRRGARAGACTLEITAGINHSIIEVSARTRPGTVFVMTRRYCSFLSPLAGPARYAASYEFPLDDLLLY</sequence>
<feature type="region of interest" description="Disordered" evidence="1">
    <location>
        <begin position="163"/>
        <end position="189"/>
    </location>
</feature>
<protein>
    <submittedName>
        <fullName evidence="2">Uncharacterized protein</fullName>
    </submittedName>
</protein>
<accession>A0A4C1WFD9</accession>
<feature type="region of interest" description="Disordered" evidence="1">
    <location>
        <begin position="1"/>
        <end position="21"/>
    </location>
</feature>
<evidence type="ECO:0000313" key="2">
    <source>
        <dbReference type="EMBL" id="GBP48847.1"/>
    </source>
</evidence>
<gene>
    <name evidence="2" type="ORF">EVAR_8456_1</name>
</gene>
<keyword evidence="3" id="KW-1185">Reference proteome</keyword>
<feature type="compositionally biased region" description="Basic residues" evidence="1">
    <location>
        <begin position="169"/>
        <end position="189"/>
    </location>
</feature>
<dbReference type="Proteomes" id="UP000299102">
    <property type="component" value="Unassembled WGS sequence"/>
</dbReference>
<evidence type="ECO:0000313" key="3">
    <source>
        <dbReference type="Proteomes" id="UP000299102"/>
    </source>
</evidence>
<name>A0A4C1WFD9_EUMVA</name>
<dbReference type="AlphaFoldDB" id="A0A4C1WFD9"/>
<dbReference type="EMBL" id="BGZK01000531">
    <property type="protein sequence ID" value="GBP48847.1"/>
    <property type="molecule type" value="Genomic_DNA"/>
</dbReference>
<reference evidence="2 3" key="1">
    <citation type="journal article" date="2019" name="Commun. Biol.">
        <title>The bagworm genome reveals a unique fibroin gene that provides high tensile strength.</title>
        <authorList>
            <person name="Kono N."/>
            <person name="Nakamura H."/>
            <person name="Ohtoshi R."/>
            <person name="Tomita M."/>
            <person name="Numata K."/>
            <person name="Arakawa K."/>
        </authorList>
    </citation>
    <scope>NUCLEOTIDE SEQUENCE [LARGE SCALE GENOMIC DNA]</scope>
</reference>
<evidence type="ECO:0000256" key="1">
    <source>
        <dbReference type="SAM" id="MobiDB-lite"/>
    </source>
</evidence>
<organism evidence="2 3">
    <name type="scientific">Eumeta variegata</name>
    <name type="common">Bagworm moth</name>
    <name type="synonym">Eumeta japonica</name>
    <dbReference type="NCBI Taxonomy" id="151549"/>
    <lineage>
        <taxon>Eukaryota</taxon>
        <taxon>Metazoa</taxon>
        <taxon>Ecdysozoa</taxon>
        <taxon>Arthropoda</taxon>
        <taxon>Hexapoda</taxon>
        <taxon>Insecta</taxon>
        <taxon>Pterygota</taxon>
        <taxon>Neoptera</taxon>
        <taxon>Endopterygota</taxon>
        <taxon>Lepidoptera</taxon>
        <taxon>Glossata</taxon>
        <taxon>Ditrysia</taxon>
        <taxon>Tineoidea</taxon>
        <taxon>Psychidae</taxon>
        <taxon>Oiketicinae</taxon>
        <taxon>Eumeta</taxon>
    </lineage>
</organism>